<reference evidence="3" key="1">
    <citation type="submission" date="2021-01" db="EMBL/GenBank/DDBJ databases">
        <authorList>
            <person name="Corre E."/>
            <person name="Pelletier E."/>
            <person name="Niang G."/>
            <person name="Scheremetjew M."/>
            <person name="Finn R."/>
            <person name="Kale V."/>
            <person name="Holt S."/>
            <person name="Cochrane G."/>
            <person name="Meng A."/>
            <person name="Brown T."/>
            <person name="Cohen L."/>
        </authorList>
    </citation>
    <scope>NUCLEOTIDE SEQUENCE</scope>
    <source>
        <strain evidence="3">379</strain>
    </source>
</reference>
<feature type="region of interest" description="Disordered" evidence="1">
    <location>
        <begin position="296"/>
        <end position="328"/>
    </location>
</feature>
<evidence type="ECO:0000259" key="2">
    <source>
        <dbReference type="PROSITE" id="PS50060"/>
    </source>
</evidence>
<protein>
    <recommendedName>
        <fullName evidence="2">MAM domain-containing protein</fullName>
    </recommendedName>
</protein>
<dbReference type="CDD" id="cd06263">
    <property type="entry name" value="MAM"/>
    <property type="match status" value="1"/>
</dbReference>
<gene>
    <name evidence="3" type="ORF">EHUX00137_LOCUS45384</name>
</gene>
<sequence>MSEWLPSFHSPATSAPRSQISFRQASPARSHHDRQMRFRLFLFLPACPGELNAPIEPAPSPKPTPPPKPTPRPASGIPLPLPRPAGPAAPLLGTGRLRGSGAPSPPPPSPPPPPLSPPPPPSPLSPPFLPPPPPSLPPLLPDMISCDFEVDNCAWIDTAPDGYSWTRMSGGTPSSDTGPSGDHTTGSGSYLYTEASGRSNKLHQLESPLFSLQQAATLSFFYHMHDALRLYMGTLSIEAYNNETGWTTLWSRTGDQGNSWLDAAVILPASATKVRFKGLTGSGFRSDMALDDVSFMQFTPPPPPSAPPLPPLPPPSPPLSPPPPLPPLSPDFVAAASEAELRNLIQDALADVSIYLPPSADFKLGSQISCSSSINVTVASSGEGATLDGQEQSGLFYLEGGCSLTLRGLILVNGRAAQGGVVYASGAGDVEIIDSDVRDCSAYTSGGVVSADQNSGAVSIRGSTVTGCSAGTVRRVELAALQRDKGCRGPRLPHTPLSPRNRSPAASSTRITAVRSR</sequence>
<dbReference type="InterPro" id="IPR013320">
    <property type="entry name" value="ConA-like_dom_sf"/>
</dbReference>
<dbReference type="Gene3D" id="2.60.120.200">
    <property type="match status" value="1"/>
</dbReference>
<feature type="compositionally biased region" description="Pro residues" evidence="1">
    <location>
        <begin position="103"/>
        <end position="136"/>
    </location>
</feature>
<feature type="compositionally biased region" description="Polar residues" evidence="1">
    <location>
        <begin position="498"/>
        <end position="511"/>
    </location>
</feature>
<evidence type="ECO:0000313" key="3">
    <source>
        <dbReference type="EMBL" id="CAE0596129.1"/>
    </source>
</evidence>
<organism evidence="3">
    <name type="scientific">Emiliania huxleyi</name>
    <name type="common">Coccolithophore</name>
    <name type="synonym">Pontosphaera huxleyi</name>
    <dbReference type="NCBI Taxonomy" id="2903"/>
    <lineage>
        <taxon>Eukaryota</taxon>
        <taxon>Haptista</taxon>
        <taxon>Haptophyta</taxon>
        <taxon>Prymnesiophyceae</taxon>
        <taxon>Isochrysidales</taxon>
        <taxon>Noelaerhabdaceae</taxon>
        <taxon>Emiliania</taxon>
    </lineage>
</organism>
<feature type="region of interest" description="Disordered" evidence="1">
    <location>
        <begin position="1"/>
        <end position="31"/>
    </location>
</feature>
<dbReference type="InterPro" id="IPR051560">
    <property type="entry name" value="MAM_domain-containing"/>
</dbReference>
<feature type="domain" description="MAM" evidence="2">
    <location>
        <begin position="144"/>
        <end position="295"/>
    </location>
</feature>
<name>A0A7S3X5I3_EMIHU</name>
<dbReference type="InterPro" id="IPR000998">
    <property type="entry name" value="MAM_dom"/>
</dbReference>
<accession>A0A7S3X5I3</accession>
<dbReference type="AlphaFoldDB" id="A0A7S3X5I3"/>
<feature type="compositionally biased region" description="Pro residues" evidence="1">
    <location>
        <begin position="299"/>
        <end position="328"/>
    </location>
</feature>
<feature type="compositionally biased region" description="Low complexity" evidence="1">
    <location>
        <begin position="169"/>
        <end position="182"/>
    </location>
</feature>
<dbReference type="PRINTS" id="PR01217">
    <property type="entry name" value="PRICHEXTENSN"/>
</dbReference>
<feature type="region of interest" description="Disordered" evidence="1">
    <location>
        <begin position="166"/>
        <end position="188"/>
    </location>
</feature>
<evidence type="ECO:0000256" key="1">
    <source>
        <dbReference type="SAM" id="MobiDB-lite"/>
    </source>
</evidence>
<dbReference type="EMBL" id="HBIR01058369">
    <property type="protein sequence ID" value="CAE0596129.1"/>
    <property type="molecule type" value="Transcribed_RNA"/>
</dbReference>
<dbReference type="PANTHER" id="PTHR23282">
    <property type="entry name" value="APICAL ENDOSOMAL GLYCOPROTEIN PRECURSOR"/>
    <property type="match status" value="1"/>
</dbReference>
<feature type="region of interest" description="Disordered" evidence="1">
    <location>
        <begin position="52"/>
        <end position="136"/>
    </location>
</feature>
<dbReference type="PROSITE" id="PS50060">
    <property type="entry name" value="MAM_2"/>
    <property type="match status" value="1"/>
</dbReference>
<dbReference type="GO" id="GO:0016020">
    <property type="term" value="C:membrane"/>
    <property type="evidence" value="ECO:0007669"/>
    <property type="project" value="InterPro"/>
</dbReference>
<dbReference type="SUPFAM" id="SSF51126">
    <property type="entry name" value="Pectin lyase-like"/>
    <property type="match status" value="1"/>
</dbReference>
<feature type="compositionally biased region" description="Polar residues" evidence="1">
    <location>
        <begin position="10"/>
        <end position="24"/>
    </location>
</feature>
<dbReference type="Pfam" id="PF00629">
    <property type="entry name" value="MAM"/>
    <property type="match status" value="1"/>
</dbReference>
<proteinExistence type="predicted"/>
<feature type="region of interest" description="Disordered" evidence="1">
    <location>
        <begin position="484"/>
        <end position="517"/>
    </location>
</feature>
<dbReference type="InterPro" id="IPR011050">
    <property type="entry name" value="Pectin_lyase_fold/virulence"/>
</dbReference>
<dbReference type="PANTHER" id="PTHR23282:SF101">
    <property type="entry name" value="MAM DOMAIN-CONTAINING PROTEIN"/>
    <property type="match status" value="1"/>
</dbReference>
<dbReference type="SMART" id="SM00137">
    <property type="entry name" value="MAM"/>
    <property type="match status" value="1"/>
</dbReference>
<feature type="compositionally biased region" description="Pro residues" evidence="1">
    <location>
        <begin position="56"/>
        <end position="72"/>
    </location>
</feature>
<dbReference type="SUPFAM" id="SSF49899">
    <property type="entry name" value="Concanavalin A-like lectins/glucanases"/>
    <property type="match status" value="1"/>
</dbReference>
<feature type="compositionally biased region" description="Low complexity" evidence="1">
    <location>
        <begin position="88"/>
        <end position="97"/>
    </location>
</feature>